<gene>
    <name evidence="3" type="ORF">OB960_21050</name>
</gene>
<name>A0AAP2Z3M2_9EURY</name>
<evidence type="ECO:0000313" key="3">
    <source>
        <dbReference type="EMBL" id="MCU4743875.1"/>
    </source>
</evidence>
<protein>
    <submittedName>
        <fullName evidence="3">PQQ-like beta-propeller repeat protein</fullName>
    </submittedName>
</protein>
<dbReference type="Proteomes" id="UP001321018">
    <property type="component" value="Unassembled WGS sequence"/>
</dbReference>
<evidence type="ECO:0000259" key="2">
    <source>
        <dbReference type="Pfam" id="PF13360"/>
    </source>
</evidence>
<feature type="region of interest" description="Disordered" evidence="1">
    <location>
        <begin position="1"/>
        <end position="21"/>
    </location>
</feature>
<feature type="domain" description="Pyrrolo-quinoline quinone repeat" evidence="2">
    <location>
        <begin position="281"/>
        <end position="393"/>
    </location>
</feature>
<dbReference type="InterPro" id="IPR015943">
    <property type="entry name" value="WD40/YVTN_repeat-like_dom_sf"/>
</dbReference>
<proteinExistence type="predicted"/>
<evidence type="ECO:0000256" key="1">
    <source>
        <dbReference type="SAM" id="MobiDB-lite"/>
    </source>
</evidence>
<dbReference type="InterPro" id="IPR002372">
    <property type="entry name" value="PQQ_rpt_dom"/>
</dbReference>
<dbReference type="SUPFAM" id="SSF50998">
    <property type="entry name" value="Quinoprotein alcohol dehydrogenase-like"/>
    <property type="match status" value="1"/>
</dbReference>
<organism evidence="3 4">
    <name type="scientific">Natronoglomus mannanivorans</name>
    <dbReference type="NCBI Taxonomy" id="2979990"/>
    <lineage>
        <taxon>Archaea</taxon>
        <taxon>Methanobacteriati</taxon>
        <taxon>Methanobacteriota</taxon>
        <taxon>Stenosarchaea group</taxon>
        <taxon>Halobacteria</taxon>
        <taxon>Halobacteriales</taxon>
        <taxon>Natrialbaceae</taxon>
        <taxon>Natronoglomus</taxon>
    </lineage>
</organism>
<dbReference type="EMBL" id="JAOPKA010000019">
    <property type="protein sequence ID" value="MCU4743875.1"/>
    <property type="molecule type" value="Genomic_DNA"/>
</dbReference>
<dbReference type="AlphaFoldDB" id="A0AAP2Z3M2"/>
<sequence length="430" mass="46272">MADDRSSVGDRERDHSQPTATRRELLAALAVGGSTILAGCGYHPGAGEFDWDSRANTGSTGPSWGGSSLSHWLCDGVRLVSIRNQSGRTYDVDEGGWIDYENAGLSVYDSSGDAWSGTIERQYAGTPAVATERVYIPLEDGSVTCLTAGSELDDRTTSPEDRPVETRWTTEPLLERAGDEDGPTLHLAAADGSPLLLAAHADGVFGIDTDTGDRRFVVDLEAGTLEDDSRIAVGRDRAWVATTRESRATLYGFDLDGNERAIRSLPSTPSWLETAAVSDGGDDLVLVYAGAQLWAVGPDGHRRWSLEVGEVSTRLIVDGERLSLASSDTLTAVDPTNGDRLWERDSPFDDGAVVADARGVYGVRTVSSGFDSEYRLVAITSEGEDWWDVSTHDGVDGVDDVFLVGDRLILSDGDRLYAFRTSEGSRRTIL</sequence>
<dbReference type="RefSeq" id="WP_338005687.1">
    <property type="nucleotide sequence ID" value="NZ_JAOPKA010000019.1"/>
</dbReference>
<reference evidence="3" key="1">
    <citation type="submission" date="2022-09" db="EMBL/GenBank/DDBJ databases">
        <title>Enrichment on poylsaccharides allowed isolation of novel metabolic and taxonomic groups of Haloarchaea.</title>
        <authorList>
            <person name="Sorokin D.Y."/>
            <person name="Elcheninov A.G."/>
            <person name="Khizhniak T.V."/>
            <person name="Kolganova T.V."/>
            <person name="Kublanov I.V."/>
        </authorList>
    </citation>
    <scope>NUCLEOTIDE SEQUENCE</scope>
    <source>
        <strain evidence="3">AArc-xg1-1</strain>
    </source>
</reference>
<comment type="caution">
    <text evidence="3">The sequence shown here is derived from an EMBL/GenBank/DDBJ whole genome shotgun (WGS) entry which is preliminary data.</text>
</comment>
<dbReference type="InterPro" id="IPR011047">
    <property type="entry name" value="Quinoprotein_ADH-like_sf"/>
</dbReference>
<dbReference type="Gene3D" id="2.130.10.10">
    <property type="entry name" value="YVTN repeat-like/Quinoprotein amine dehydrogenase"/>
    <property type="match status" value="1"/>
</dbReference>
<dbReference type="Pfam" id="PF13360">
    <property type="entry name" value="PQQ_2"/>
    <property type="match status" value="1"/>
</dbReference>
<accession>A0AAP2Z3M2</accession>
<evidence type="ECO:0000313" key="4">
    <source>
        <dbReference type="Proteomes" id="UP001321018"/>
    </source>
</evidence>